<dbReference type="eggNOG" id="COG2265">
    <property type="taxonomic scope" value="Bacteria"/>
</dbReference>
<dbReference type="OrthoDB" id="9804590at2"/>
<evidence type="ECO:0000256" key="2">
    <source>
        <dbReference type="ARBA" id="ARBA00022679"/>
    </source>
</evidence>
<dbReference type="PROSITE" id="PS01231">
    <property type="entry name" value="TRMA_2"/>
    <property type="match status" value="1"/>
</dbReference>
<dbReference type="AlphaFoldDB" id="F4A0B7"/>
<dbReference type="InterPro" id="IPR030390">
    <property type="entry name" value="MeTrfase_TrmA_AS"/>
</dbReference>
<dbReference type="EMBL" id="CP002360">
    <property type="protein sequence ID" value="AEE97978.1"/>
    <property type="molecule type" value="Genomic_DNA"/>
</dbReference>
<dbReference type="EC" id="2.1.1.-" evidence="7"/>
<dbReference type="SUPFAM" id="SSF50249">
    <property type="entry name" value="Nucleic acid-binding proteins"/>
    <property type="match status" value="1"/>
</dbReference>
<feature type="binding site" evidence="4">
    <location>
        <position position="336"/>
    </location>
    <ligand>
        <name>S-adenosyl-L-methionine</name>
        <dbReference type="ChEBI" id="CHEBI:59789"/>
    </ligand>
</feature>
<keyword evidence="8" id="KW-1185">Reference proteome</keyword>
<dbReference type="InterPro" id="IPR030391">
    <property type="entry name" value="MeTrfase_TrmA_CS"/>
</dbReference>
<evidence type="ECO:0000256" key="1">
    <source>
        <dbReference type="ARBA" id="ARBA00022603"/>
    </source>
</evidence>
<dbReference type="KEGG" id="mas:Mahau_2853"/>
<dbReference type="InterPro" id="IPR010280">
    <property type="entry name" value="U5_MeTrfase_fam"/>
</dbReference>
<dbReference type="STRING" id="697281.Mahau_2853"/>
<dbReference type="SUPFAM" id="SSF53335">
    <property type="entry name" value="S-adenosyl-L-methionine-dependent methyltransferases"/>
    <property type="match status" value="1"/>
</dbReference>
<reference evidence="7 8" key="2">
    <citation type="journal article" date="2011" name="Stand. Genomic Sci.">
        <title>Complete genome sequence of Mahella australiensis type strain (50-1 BON).</title>
        <authorList>
            <person name="Sikorski J."/>
            <person name="Teshima H."/>
            <person name="Nolan M."/>
            <person name="Lucas S."/>
            <person name="Hammon N."/>
            <person name="Deshpande S."/>
            <person name="Cheng J.F."/>
            <person name="Pitluck S."/>
            <person name="Liolios K."/>
            <person name="Pagani I."/>
            <person name="Ivanova N."/>
            <person name="Huntemann M."/>
            <person name="Mavromatis K."/>
            <person name="Ovchinikova G."/>
            <person name="Pati A."/>
            <person name="Tapia R."/>
            <person name="Han C."/>
            <person name="Goodwin L."/>
            <person name="Chen A."/>
            <person name="Palaniappan K."/>
            <person name="Land M."/>
            <person name="Hauser L."/>
            <person name="Ngatchou-Djao O.D."/>
            <person name="Rohde M."/>
            <person name="Pukall R."/>
            <person name="Spring S."/>
            <person name="Abt B."/>
            <person name="Goker M."/>
            <person name="Detter J.C."/>
            <person name="Woyke T."/>
            <person name="Bristow J."/>
            <person name="Markowitz V."/>
            <person name="Hugenholtz P."/>
            <person name="Eisen J.A."/>
            <person name="Kyrpides N.C."/>
            <person name="Klenk H.P."/>
            <person name="Lapidus A."/>
        </authorList>
    </citation>
    <scope>NUCLEOTIDE SEQUENCE [LARGE SCALE GENOMIC DNA]</scope>
    <source>
        <strain evidence="8">DSM 15567 / CIP 107919 / 50-1 BON</strain>
    </source>
</reference>
<dbReference type="PANTHER" id="PTHR11061">
    <property type="entry name" value="RNA M5U METHYLTRANSFERASE"/>
    <property type="match status" value="1"/>
</dbReference>
<dbReference type="PROSITE" id="PS50926">
    <property type="entry name" value="TRAM"/>
    <property type="match status" value="1"/>
</dbReference>
<sequence>MGIPVKVDSVYEVVIEDIGTDGEGIGHIAGFTVFVPRAVIGDRVSVKIDKVGKRYAVGHIESVVEPSDYRIQPLCPVANRCGGCHIQAMAYDAQLAYKTRHVKDALQRIGGFDDVSVLDTIGMERPWHYRNKAQLPVGVFSGRPVMGFFAAGTHDIVDIDTCPIQHPAVDAAIKAVKDYVSSYNVAVYDEMTGKGLLRHIMVRVGFNSGQVMVVPVINGDSIPHAKEFTDMLRQNIDGLASVVLNINRRRTNVILGSQCKVIYGNDHIMDTLCGLTFKISPLSFFQVNPRQTEVLYTKAIEYAGLDGTQTVLDAYCGIGTISLIAAQKAAKIYGIEEIQQAVDDARENARLNDISNVEFICAKAEDAIGRFIEDKVRIDVIIMDPPRKGCDKGFLETAVRLCPERMVYVSCNPATLARDMRFLADHGYKATAVQPVDMFPHTTHVETVVLMSRVEK</sequence>
<evidence type="ECO:0000313" key="7">
    <source>
        <dbReference type="EMBL" id="AEE97978.1"/>
    </source>
</evidence>
<dbReference type="PROSITE" id="PS51687">
    <property type="entry name" value="SAM_MT_RNA_M5U"/>
    <property type="match status" value="1"/>
</dbReference>
<dbReference type="PROSITE" id="PS01230">
    <property type="entry name" value="TRMA_1"/>
    <property type="match status" value="1"/>
</dbReference>
<organism evidence="7 8">
    <name type="scientific">Mahella australiensis (strain DSM 15567 / CIP 107919 / 50-1 BON)</name>
    <dbReference type="NCBI Taxonomy" id="697281"/>
    <lineage>
        <taxon>Bacteria</taxon>
        <taxon>Bacillati</taxon>
        <taxon>Bacillota</taxon>
        <taxon>Clostridia</taxon>
        <taxon>Thermoanaerobacterales</taxon>
        <taxon>Thermoanaerobacterales Family IV. Incertae Sedis</taxon>
        <taxon>Mahella</taxon>
    </lineage>
</organism>
<feature type="binding site" evidence="4">
    <location>
        <position position="286"/>
    </location>
    <ligand>
        <name>S-adenosyl-L-methionine</name>
        <dbReference type="ChEBI" id="CHEBI:59789"/>
    </ligand>
</feature>
<dbReference type="InterPro" id="IPR002792">
    <property type="entry name" value="TRAM_dom"/>
</dbReference>
<dbReference type="Proteomes" id="UP000008457">
    <property type="component" value="Chromosome"/>
</dbReference>
<dbReference type="GO" id="GO:0070041">
    <property type="term" value="F:rRNA (uridine-C5-)-methyltransferase activity"/>
    <property type="evidence" value="ECO:0007669"/>
    <property type="project" value="TreeGrafter"/>
</dbReference>
<dbReference type="InterPro" id="IPR012340">
    <property type="entry name" value="NA-bd_OB-fold"/>
</dbReference>
<dbReference type="NCBIfam" id="TIGR00479">
    <property type="entry name" value="rumA"/>
    <property type="match status" value="1"/>
</dbReference>
<dbReference type="RefSeq" id="WP_013782389.1">
    <property type="nucleotide sequence ID" value="NC_015520.1"/>
</dbReference>
<name>F4A0B7_MAHA5</name>
<dbReference type="FunFam" id="2.40.50.1070:FF:000003">
    <property type="entry name" value="23S rRNA (Uracil-5-)-methyltransferase RumA"/>
    <property type="match status" value="1"/>
</dbReference>
<dbReference type="Pfam" id="PF01938">
    <property type="entry name" value="TRAM"/>
    <property type="match status" value="1"/>
</dbReference>
<comment type="similarity">
    <text evidence="4">Belongs to the class I-like SAM-binding methyltransferase superfamily. RNA M5U methyltransferase family.</text>
</comment>
<dbReference type="Pfam" id="PF05958">
    <property type="entry name" value="tRNA_U5-meth_tr"/>
    <property type="match status" value="1"/>
</dbReference>
<dbReference type="Gene3D" id="2.40.50.140">
    <property type="entry name" value="Nucleic acid-binding proteins"/>
    <property type="match status" value="1"/>
</dbReference>
<feature type="domain" description="TRAM" evidence="6">
    <location>
        <begin position="4"/>
        <end position="62"/>
    </location>
</feature>
<dbReference type="Gene3D" id="2.40.50.1070">
    <property type="match status" value="1"/>
</dbReference>
<gene>
    <name evidence="7" type="ordered locus">Mahau_2853</name>
</gene>
<keyword evidence="2 4" id="KW-0808">Transferase</keyword>
<feature type="binding site" evidence="4">
    <location>
        <position position="384"/>
    </location>
    <ligand>
        <name>S-adenosyl-L-methionine</name>
        <dbReference type="ChEBI" id="CHEBI:59789"/>
    </ligand>
</feature>
<evidence type="ECO:0000256" key="4">
    <source>
        <dbReference type="PROSITE-ProRule" id="PRU01024"/>
    </source>
</evidence>
<dbReference type="FunFam" id="3.40.50.150:FF:000009">
    <property type="entry name" value="23S rRNA (Uracil(1939)-C(5))-methyltransferase RlmD"/>
    <property type="match status" value="1"/>
</dbReference>
<protein>
    <submittedName>
        <fullName evidence="7">23S rRNA m(5)U-1939 methyltransferase</fullName>
        <ecNumber evidence="7">2.1.1.-</ecNumber>
    </submittedName>
</protein>
<feature type="active site" description="Nucleophile" evidence="4">
    <location>
        <position position="411"/>
    </location>
</feature>
<evidence type="ECO:0000256" key="3">
    <source>
        <dbReference type="ARBA" id="ARBA00022691"/>
    </source>
</evidence>
<dbReference type="HOGENOM" id="CLU_014689_7_0_9"/>
<evidence type="ECO:0000259" key="6">
    <source>
        <dbReference type="PROSITE" id="PS50926"/>
    </source>
</evidence>
<evidence type="ECO:0000313" key="8">
    <source>
        <dbReference type="Proteomes" id="UP000008457"/>
    </source>
</evidence>
<dbReference type="PANTHER" id="PTHR11061:SF30">
    <property type="entry name" value="TRNA (URACIL(54)-C(5))-METHYLTRANSFERASE"/>
    <property type="match status" value="1"/>
</dbReference>
<dbReference type="Gene3D" id="3.40.50.150">
    <property type="entry name" value="Vaccinia Virus protein VP39"/>
    <property type="match status" value="1"/>
</dbReference>
<keyword evidence="1 4" id="KW-0489">Methyltransferase</keyword>
<dbReference type="InterPro" id="IPR029063">
    <property type="entry name" value="SAM-dependent_MTases_sf"/>
</dbReference>
<reference evidence="8" key="1">
    <citation type="submission" date="2010-11" db="EMBL/GenBank/DDBJ databases">
        <title>The complete genome of Mahella australiensis DSM 15567.</title>
        <authorList>
            <consortium name="US DOE Joint Genome Institute (JGI-PGF)"/>
            <person name="Lucas S."/>
            <person name="Copeland A."/>
            <person name="Lapidus A."/>
            <person name="Bruce D."/>
            <person name="Goodwin L."/>
            <person name="Pitluck S."/>
            <person name="Kyrpides N."/>
            <person name="Mavromatis K."/>
            <person name="Pagani I."/>
            <person name="Ivanova N."/>
            <person name="Teshima H."/>
            <person name="Brettin T."/>
            <person name="Detter J.C."/>
            <person name="Han C."/>
            <person name="Tapia R."/>
            <person name="Land M."/>
            <person name="Hauser L."/>
            <person name="Markowitz V."/>
            <person name="Cheng J.-F."/>
            <person name="Hugenholtz P."/>
            <person name="Woyke T."/>
            <person name="Wu D."/>
            <person name="Spring S."/>
            <person name="Pukall R."/>
            <person name="Steenblock K."/>
            <person name="Schneider S."/>
            <person name="Klenk H.-P."/>
            <person name="Eisen J.A."/>
        </authorList>
    </citation>
    <scope>NUCLEOTIDE SEQUENCE [LARGE SCALE GENOMIC DNA]</scope>
    <source>
        <strain evidence="8">DSM 15567 / CIP 107919 / 50-1 BON</strain>
    </source>
</reference>
<proteinExistence type="inferred from homology"/>
<feature type="active site" evidence="5">
    <location>
        <position position="411"/>
    </location>
</feature>
<dbReference type="GO" id="GO:0070475">
    <property type="term" value="P:rRNA base methylation"/>
    <property type="evidence" value="ECO:0007669"/>
    <property type="project" value="TreeGrafter"/>
</dbReference>
<dbReference type="CDD" id="cd02440">
    <property type="entry name" value="AdoMet_MTases"/>
    <property type="match status" value="1"/>
</dbReference>
<feature type="binding site" evidence="4">
    <location>
        <position position="315"/>
    </location>
    <ligand>
        <name>S-adenosyl-L-methionine</name>
        <dbReference type="ChEBI" id="CHEBI:59789"/>
    </ligand>
</feature>
<accession>F4A0B7</accession>
<keyword evidence="3 4" id="KW-0949">S-adenosyl-L-methionine</keyword>
<evidence type="ECO:0000256" key="5">
    <source>
        <dbReference type="PROSITE-ProRule" id="PRU10015"/>
    </source>
</evidence>